<name>A0A3N1HBG9_9PSEU</name>
<sequence length="167" mass="16982">MVIIAVSTGGDGDAPKVASPADPVSGTREPGARPAFPGATAKDAVAQAGETVDAEGLRITTTGLVDGDDTLGPTLCTAVTYDNQSGRPAPFNGGFDWKSQSPNGAILSNTFTGSDNLLRSGELAPGGKMTADVCFDAGQGKPPGQYVVLLDPTSRFGSDRIAWVNAR</sequence>
<organism evidence="3 4">
    <name type="scientific">Saccharothrix texasensis</name>
    <dbReference type="NCBI Taxonomy" id="103734"/>
    <lineage>
        <taxon>Bacteria</taxon>
        <taxon>Bacillati</taxon>
        <taxon>Actinomycetota</taxon>
        <taxon>Actinomycetes</taxon>
        <taxon>Pseudonocardiales</taxon>
        <taxon>Pseudonocardiaceae</taxon>
        <taxon>Saccharothrix</taxon>
    </lineage>
</organism>
<proteinExistence type="predicted"/>
<keyword evidence="4" id="KW-1185">Reference proteome</keyword>
<evidence type="ECO:0008006" key="5">
    <source>
        <dbReference type="Google" id="ProtNLM"/>
    </source>
</evidence>
<dbReference type="InterPro" id="IPR029050">
    <property type="entry name" value="Immunoprotect_excell_Ig-like"/>
</dbReference>
<evidence type="ECO:0000256" key="1">
    <source>
        <dbReference type="ARBA" id="ARBA00022729"/>
    </source>
</evidence>
<dbReference type="Proteomes" id="UP000268727">
    <property type="component" value="Unassembled WGS sequence"/>
</dbReference>
<evidence type="ECO:0000256" key="2">
    <source>
        <dbReference type="SAM" id="MobiDB-lite"/>
    </source>
</evidence>
<dbReference type="Gene3D" id="2.60.40.1240">
    <property type="match status" value="1"/>
</dbReference>
<feature type="region of interest" description="Disordered" evidence="2">
    <location>
        <begin position="7"/>
        <end position="37"/>
    </location>
</feature>
<comment type="caution">
    <text evidence="3">The sequence shown here is derived from an EMBL/GenBank/DDBJ whole genome shotgun (WGS) entry which is preliminary data.</text>
</comment>
<protein>
    <recommendedName>
        <fullName evidence="5">DUF4352 domain-containing protein</fullName>
    </recommendedName>
</protein>
<keyword evidence="1" id="KW-0732">Signal</keyword>
<dbReference type="EMBL" id="RJKM01000001">
    <property type="protein sequence ID" value="ROP39853.1"/>
    <property type="molecule type" value="Genomic_DNA"/>
</dbReference>
<dbReference type="AlphaFoldDB" id="A0A3N1HBG9"/>
<accession>A0A3N1HBG9</accession>
<evidence type="ECO:0000313" key="3">
    <source>
        <dbReference type="EMBL" id="ROP39853.1"/>
    </source>
</evidence>
<reference evidence="3 4" key="1">
    <citation type="submission" date="2018-11" db="EMBL/GenBank/DDBJ databases">
        <title>Sequencing the genomes of 1000 actinobacteria strains.</title>
        <authorList>
            <person name="Klenk H.-P."/>
        </authorList>
    </citation>
    <scope>NUCLEOTIDE SEQUENCE [LARGE SCALE GENOMIC DNA]</scope>
    <source>
        <strain evidence="3 4">DSM 44231</strain>
    </source>
</reference>
<gene>
    <name evidence="3" type="ORF">EDD40_5255</name>
</gene>
<evidence type="ECO:0000313" key="4">
    <source>
        <dbReference type="Proteomes" id="UP000268727"/>
    </source>
</evidence>